<evidence type="ECO:0000313" key="8">
    <source>
        <dbReference type="Proteomes" id="UP000559256"/>
    </source>
</evidence>
<dbReference type="Proteomes" id="UP000559256">
    <property type="component" value="Unassembled WGS sequence"/>
</dbReference>
<organism evidence="7 8">
    <name type="scientific">Tetrapyrgos nigripes</name>
    <dbReference type="NCBI Taxonomy" id="182062"/>
    <lineage>
        <taxon>Eukaryota</taxon>
        <taxon>Fungi</taxon>
        <taxon>Dikarya</taxon>
        <taxon>Basidiomycota</taxon>
        <taxon>Agaricomycotina</taxon>
        <taxon>Agaricomycetes</taxon>
        <taxon>Agaricomycetidae</taxon>
        <taxon>Agaricales</taxon>
        <taxon>Marasmiineae</taxon>
        <taxon>Marasmiaceae</taxon>
        <taxon>Tetrapyrgos</taxon>
    </lineage>
</organism>
<keyword evidence="4 6" id="KW-0472">Membrane</keyword>
<dbReference type="PANTHER" id="PTHR15549:SF26">
    <property type="entry name" value="AXIAL BUDDING PATTERN PROTEIN 2-RELATED"/>
    <property type="match status" value="1"/>
</dbReference>
<dbReference type="CDD" id="cd12087">
    <property type="entry name" value="TM_EGFR-like"/>
    <property type="match status" value="1"/>
</dbReference>
<dbReference type="EMBL" id="JAACJM010000101">
    <property type="protein sequence ID" value="KAF5346564.1"/>
    <property type="molecule type" value="Genomic_DNA"/>
</dbReference>
<evidence type="ECO:0000256" key="3">
    <source>
        <dbReference type="ARBA" id="ARBA00022989"/>
    </source>
</evidence>
<dbReference type="PANTHER" id="PTHR15549">
    <property type="entry name" value="PAIRED IMMUNOGLOBULIN-LIKE TYPE 2 RECEPTOR"/>
    <property type="match status" value="1"/>
</dbReference>
<gene>
    <name evidence="7" type="ORF">D9758_013458</name>
</gene>
<comment type="caution">
    <text evidence="7">The sequence shown here is derived from an EMBL/GenBank/DDBJ whole genome shotgun (WGS) entry which is preliminary data.</text>
</comment>
<proteinExistence type="predicted"/>
<keyword evidence="2 6" id="KW-0812">Transmembrane</keyword>
<evidence type="ECO:0000313" key="7">
    <source>
        <dbReference type="EMBL" id="KAF5346564.1"/>
    </source>
</evidence>
<feature type="region of interest" description="Disordered" evidence="5">
    <location>
        <begin position="517"/>
        <end position="556"/>
    </location>
</feature>
<feature type="region of interest" description="Disordered" evidence="5">
    <location>
        <begin position="459"/>
        <end position="495"/>
    </location>
</feature>
<feature type="transmembrane region" description="Helical" evidence="6">
    <location>
        <begin position="397"/>
        <end position="419"/>
    </location>
</feature>
<feature type="region of interest" description="Disordered" evidence="5">
    <location>
        <begin position="361"/>
        <end position="392"/>
    </location>
</feature>
<name>A0A8H5CRA0_9AGAR</name>
<reference evidence="7 8" key="1">
    <citation type="journal article" date="2020" name="ISME J.">
        <title>Uncovering the hidden diversity of litter-decomposition mechanisms in mushroom-forming fungi.</title>
        <authorList>
            <person name="Floudas D."/>
            <person name="Bentzer J."/>
            <person name="Ahren D."/>
            <person name="Johansson T."/>
            <person name="Persson P."/>
            <person name="Tunlid A."/>
        </authorList>
    </citation>
    <scope>NUCLEOTIDE SEQUENCE [LARGE SCALE GENOMIC DNA]</scope>
    <source>
        <strain evidence="7 8">CBS 291.85</strain>
    </source>
</reference>
<keyword evidence="8" id="KW-1185">Reference proteome</keyword>
<protein>
    <submittedName>
        <fullName evidence="7">Uncharacterized protein</fullName>
    </submittedName>
</protein>
<dbReference type="GO" id="GO:0016020">
    <property type="term" value="C:membrane"/>
    <property type="evidence" value="ECO:0007669"/>
    <property type="project" value="UniProtKB-SubCell"/>
</dbReference>
<comment type="subcellular location">
    <subcellularLocation>
        <location evidence="1">Membrane</location>
        <topology evidence="1">Single-pass membrane protein</topology>
    </subcellularLocation>
</comment>
<feature type="region of interest" description="Disordered" evidence="5">
    <location>
        <begin position="1"/>
        <end position="31"/>
    </location>
</feature>
<evidence type="ECO:0000256" key="6">
    <source>
        <dbReference type="SAM" id="Phobius"/>
    </source>
</evidence>
<accession>A0A8H5CRA0</accession>
<feature type="compositionally biased region" description="Polar residues" evidence="5">
    <location>
        <begin position="459"/>
        <end position="483"/>
    </location>
</feature>
<dbReference type="OrthoDB" id="3013353at2759"/>
<sequence>MVKLNDNTKRTAEGIRAISASPHDNPENNSSSLSLMSTVWRMVDDTDLRLSYQGDWNPLTLNATLSEQLSNGLLPNGPVFNRTLHEARSNVSVSFTFNGKFLCLYERSGFLGVYGSLDASGSFNPDDTQEGNPQVACSLDGIDIGSDEVANFLNFPAQGQGPVNNNLFCVIQGSSAINGKDSKFQPGEHVLQINVTNGQKGTMGWFFDYITFESMAEYVPVDGEVLQAGKTEVISNVTDYGMLSFPSSQGWNFDTFDLETFSGNHSNVTLTFNGTSVSLFAGLSGLLNNPFANGFYQVDNLDPVDFKVPILDSDFSNQLIWTADKLDSGPHTVLTSFNVSPHSDLQLGYFLVNAASTDPDLETTSSTSSTGVNPTQSTSTTGVSPTPSSTKQLGSGAIVGIVIGTCIPILILIGAVIFWRRSRRQQRVLIPMASSPLTPFSESYQDSPSAGNTRAFTASTYQSTSKGSKSSPVDSISPRTPSASVPGADRPHTENPLVMKLQQRLVVMEEQLQARQEDGQLDHHRTAAPIIHTDSGVRLTERLNAPEELPPGYTEQ</sequence>
<dbReference type="InterPro" id="IPR051694">
    <property type="entry name" value="Immunoregulatory_rcpt-like"/>
</dbReference>
<feature type="compositionally biased region" description="Low complexity" evidence="5">
    <location>
        <begin position="374"/>
        <end position="390"/>
    </location>
</feature>
<dbReference type="AlphaFoldDB" id="A0A8H5CRA0"/>
<evidence type="ECO:0000256" key="5">
    <source>
        <dbReference type="SAM" id="MobiDB-lite"/>
    </source>
</evidence>
<feature type="compositionally biased region" description="Basic and acidic residues" evidence="5">
    <location>
        <begin position="1"/>
        <end position="13"/>
    </location>
</feature>
<evidence type="ECO:0000256" key="4">
    <source>
        <dbReference type="ARBA" id="ARBA00023136"/>
    </source>
</evidence>
<feature type="compositionally biased region" description="Polar residues" evidence="5">
    <location>
        <begin position="362"/>
        <end position="373"/>
    </location>
</feature>
<evidence type="ECO:0000256" key="1">
    <source>
        <dbReference type="ARBA" id="ARBA00004167"/>
    </source>
</evidence>
<keyword evidence="3 6" id="KW-1133">Transmembrane helix</keyword>
<dbReference type="GO" id="GO:0071944">
    <property type="term" value="C:cell periphery"/>
    <property type="evidence" value="ECO:0007669"/>
    <property type="project" value="UniProtKB-ARBA"/>
</dbReference>
<evidence type="ECO:0000256" key="2">
    <source>
        <dbReference type="ARBA" id="ARBA00022692"/>
    </source>
</evidence>